<feature type="transmembrane region" description="Helical" evidence="6">
    <location>
        <begin position="117"/>
        <end position="137"/>
    </location>
</feature>
<reference evidence="7 8" key="1">
    <citation type="journal article" date="2022" name="Environ. Microbiol. Rep.">
        <title>Eco-phylogenetic analyses reveal divergent evolution of vitamin B12 metabolism in the marine bacterial family 'Psychromonadaceae'.</title>
        <authorList>
            <person name="Jin X."/>
            <person name="Yang Y."/>
            <person name="Cao H."/>
            <person name="Gao B."/>
            <person name="Zhao Z."/>
        </authorList>
    </citation>
    <scope>NUCLEOTIDE SEQUENCE [LARGE SCALE GENOMIC DNA]</scope>
    <source>
        <strain evidence="7 8">MKS20</strain>
    </source>
</reference>
<protein>
    <submittedName>
        <fullName evidence="7">LysE family translocator</fullName>
    </submittedName>
</protein>
<organism evidence="7 8">
    <name type="scientific">Motilimonas cestriensis</name>
    <dbReference type="NCBI Taxonomy" id="2742685"/>
    <lineage>
        <taxon>Bacteria</taxon>
        <taxon>Pseudomonadati</taxon>
        <taxon>Pseudomonadota</taxon>
        <taxon>Gammaproteobacteria</taxon>
        <taxon>Alteromonadales</taxon>
        <taxon>Alteromonadales genera incertae sedis</taxon>
        <taxon>Motilimonas</taxon>
    </lineage>
</organism>
<feature type="transmembrane region" description="Helical" evidence="6">
    <location>
        <begin position="184"/>
        <end position="209"/>
    </location>
</feature>
<comment type="caution">
    <text evidence="7">The sequence shown here is derived from an EMBL/GenBank/DDBJ whole genome shotgun (WGS) entry which is preliminary data.</text>
</comment>
<gene>
    <name evidence="7" type="ORF">K6Y31_04250</name>
</gene>
<evidence type="ECO:0000256" key="6">
    <source>
        <dbReference type="SAM" id="Phobius"/>
    </source>
</evidence>
<evidence type="ECO:0000313" key="7">
    <source>
        <dbReference type="EMBL" id="MCE2594026.1"/>
    </source>
</evidence>
<keyword evidence="2" id="KW-1003">Cell membrane</keyword>
<evidence type="ECO:0000256" key="3">
    <source>
        <dbReference type="ARBA" id="ARBA00022692"/>
    </source>
</evidence>
<feature type="transmembrane region" description="Helical" evidence="6">
    <location>
        <begin position="44"/>
        <end position="64"/>
    </location>
</feature>
<dbReference type="RefSeq" id="WP_233051606.1">
    <property type="nucleotide sequence ID" value="NZ_JAIMJA010000003.1"/>
</dbReference>
<dbReference type="Proteomes" id="UP001201273">
    <property type="component" value="Unassembled WGS sequence"/>
</dbReference>
<name>A0ABS8W8Y9_9GAMM</name>
<dbReference type="EMBL" id="JAIMJA010000003">
    <property type="protein sequence ID" value="MCE2594026.1"/>
    <property type="molecule type" value="Genomic_DNA"/>
</dbReference>
<dbReference type="InterPro" id="IPR001123">
    <property type="entry name" value="LeuE-type"/>
</dbReference>
<evidence type="ECO:0000256" key="4">
    <source>
        <dbReference type="ARBA" id="ARBA00022989"/>
    </source>
</evidence>
<evidence type="ECO:0000256" key="2">
    <source>
        <dbReference type="ARBA" id="ARBA00022475"/>
    </source>
</evidence>
<proteinExistence type="predicted"/>
<dbReference type="Pfam" id="PF01810">
    <property type="entry name" value="LysE"/>
    <property type="match status" value="1"/>
</dbReference>
<dbReference type="PANTHER" id="PTHR30086:SF16">
    <property type="entry name" value="AMINO ACID EFFLUX PERMEASE RHTB FAMILY"/>
    <property type="match status" value="1"/>
</dbReference>
<keyword evidence="4 6" id="KW-1133">Transmembrane helix</keyword>
<dbReference type="PIRSF" id="PIRSF006324">
    <property type="entry name" value="LeuE"/>
    <property type="match status" value="1"/>
</dbReference>
<feature type="transmembrane region" description="Helical" evidence="6">
    <location>
        <begin position="149"/>
        <end position="172"/>
    </location>
</feature>
<feature type="transmembrane region" description="Helical" evidence="6">
    <location>
        <begin position="71"/>
        <end position="88"/>
    </location>
</feature>
<accession>A0ABS8W8Y9</accession>
<keyword evidence="5 6" id="KW-0472">Membrane</keyword>
<sequence>MPLELWFTLFLICCLGAASPGPSLALVMRNTLSFGRNTGIKTAFSHALGVGIWALLSISGVALLMINTPNLFNLVKLAGGLFLLYLGWKTWCSVKQTTKIEAGIVQQPSPSPWSDGFMMALLSPKIALFFIALFSQFVSAENGLTSQIIIFATVAGVDFLWYLLIACVIGQPKVVRYLEQQQKLITVSTALVLTLFAAYMVVDSGLLLLQAS</sequence>
<dbReference type="PANTHER" id="PTHR30086">
    <property type="entry name" value="ARGININE EXPORTER PROTEIN ARGO"/>
    <property type="match status" value="1"/>
</dbReference>
<evidence type="ECO:0000256" key="5">
    <source>
        <dbReference type="ARBA" id="ARBA00023136"/>
    </source>
</evidence>
<evidence type="ECO:0000313" key="8">
    <source>
        <dbReference type="Proteomes" id="UP001201273"/>
    </source>
</evidence>
<keyword evidence="3 6" id="KW-0812">Transmembrane</keyword>
<comment type="subcellular location">
    <subcellularLocation>
        <location evidence="1">Cell membrane</location>
        <topology evidence="1">Multi-pass membrane protein</topology>
    </subcellularLocation>
</comment>
<evidence type="ECO:0000256" key="1">
    <source>
        <dbReference type="ARBA" id="ARBA00004651"/>
    </source>
</evidence>
<keyword evidence="8" id="KW-1185">Reference proteome</keyword>